<protein>
    <submittedName>
        <fullName evidence="3">Catechol 2,3-dioxygenase-like lactoylglutathione lyase family enzyme</fullName>
    </submittedName>
</protein>
<dbReference type="EMBL" id="RJKM01000001">
    <property type="protein sequence ID" value="ROP34943.1"/>
    <property type="molecule type" value="Genomic_DNA"/>
</dbReference>
<dbReference type="InterPro" id="IPR051785">
    <property type="entry name" value="MMCE/EMCE_epimerase"/>
</dbReference>
<keyword evidence="3" id="KW-0456">Lyase</keyword>
<dbReference type="PROSITE" id="PS51819">
    <property type="entry name" value="VOC"/>
    <property type="match status" value="1"/>
</dbReference>
<dbReference type="Pfam" id="PF00903">
    <property type="entry name" value="Glyoxalase"/>
    <property type="match status" value="1"/>
</dbReference>
<dbReference type="OrthoDB" id="2613830at2"/>
<keyword evidence="3" id="KW-0560">Oxidoreductase</keyword>
<dbReference type="SUPFAM" id="SSF54593">
    <property type="entry name" value="Glyoxalase/Bleomycin resistance protein/Dihydroxybiphenyl dioxygenase"/>
    <property type="match status" value="1"/>
</dbReference>
<dbReference type="Proteomes" id="UP000268727">
    <property type="component" value="Unassembled WGS sequence"/>
</dbReference>
<dbReference type="PANTHER" id="PTHR43048">
    <property type="entry name" value="METHYLMALONYL-COA EPIMERASE"/>
    <property type="match status" value="1"/>
</dbReference>
<dbReference type="GO" id="GO:0051213">
    <property type="term" value="F:dioxygenase activity"/>
    <property type="evidence" value="ECO:0007669"/>
    <property type="project" value="UniProtKB-KW"/>
</dbReference>
<dbReference type="PANTHER" id="PTHR43048:SF6">
    <property type="entry name" value="BLR8189 PROTEIN"/>
    <property type="match status" value="1"/>
</dbReference>
<evidence type="ECO:0000256" key="1">
    <source>
        <dbReference type="ARBA" id="ARBA00022723"/>
    </source>
</evidence>
<dbReference type="AlphaFoldDB" id="A0A3N1GX92"/>
<keyword evidence="3" id="KW-0223">Dioxygenase</keyword>
<comment type="caution">
    <text evidence="3">The sequence shown here is derived from an EMBL/GenBank/DDBJ whole genome shotgun (WGS) entry which is preliminary data.</text>
</comment>
<sequence>MPMTLLNHVGVTVPDIDAAFAWYRDVLGLYPHRPPEEVVDDGSHFGNLVTNLFGPRLHGMRIAHLTASDGLGVELFEFTDPATEAAEETFAYWRTGIFHFCLTVEDVTATAAAIAAAGGKQLSGVWRLFHNKDYEVVYTQDPWGTVIELCNRPYTAVWANHEPPINA</sequence>
<dbReference type="Gene3D" id="3.10.180.10">
    <property type="entry name" value="2,3-Dihydroxybiphenyl 1,2-Dioxygenase, domain 1"/>
    <property type="match status" value="1"/>
</dbReference>
<dbReference type="GO" id="GO:0016829">
    <property type="term" value="F:lyase activity"/>
    <property type="evidence" value="ECO:0007669"/>
    <property type="project" value="UniProtKB-KW"/>
</dbReference>
<reference evidence="3 4" key="1">
    <citation type="submission" date="2018-11" db="EMBL/GenBank/DDBJ databases">
        <title>Sequencing the genomes of 1000 actinobacteria strains.</title>
        <authorList>
            <person name="Klenk H.-P."/>
        </authorList>
    </citation>
    <scope>NUCLEOTIDE SEQUENCE [LARGE SCALE GENOMIC DNA]</scope>
    <source>
        <strain evidence="3 4">DSM 44231</strain>
    </source>
</reference>
<keyword evidence="4" id="KW-1185">Reference proteome</keyword>
<dbReference type="GO" id="GO:0046872">
    <property type="term" value="F:metal ion binding"/>
    <property type="evidence" value="ECO:0007669"/>
    <property type="project" value="UniProtKB-KW"/>
</dbReference>
<accession>A0A3N1GX92</accession>
<organism evidence="3 4">
    <name type="scientific">Saccharothrix texasensis</name>
    <dbReference type="NCBI Taxonomy" id="103734"/>
    <lineage>
        <taxon>Bacteria</taxon>
        <taxon>Bacillati</taxon>
        <taxon>Actinomycetota</taxon>
        <taxon>Actinomycetes</taxon>
        <taxon>Pseudonocardiales</taxon>
        <taxon>Pseudonocardiaceae</taxon>
        <taxon>Saccharothrix</taxon>
    </lineage>
</organism>
<gene>
    <name evidence="3" type="ORF">EDD40_0153</name>
</gene>
<name>A0A3N1GX92_9PSEU</name>
<feature type="domain" description="VOC" evidence="2">
    <location>
        <begin position="5"/>
        <end position="152"/>
    </location>
</feature>
<dbReference type="InterPro" id="IPR037523">
    <property type="entry name" value="VOC_core"/>
</dbReference>
<evidence type="ECO:0000313" key="4">
    <source>
        <dbReference type="Proteomes" id="UP000268727"/>
    </source>
</evidence>
<evidence type="ECO:0000313" key="3">
    <source>
        <dbReference type="EMBL" id="ROP34943.1"/>
    </source>
</evidence>
<proteinExistence type="predicted"/>
<keyword evidence="1" id="KW-0479">Metal-binding</keyword>
<dbReference type="InterPro" id="IPR004360">
    <property type="entry name" value="Glyas_Fos-R_dOase_dom"/>
</dbReference>
<dbReference type="GO" id="GO:0046491">
    <property type="term" value="P:L-methylmalonyl-CoA metabolic process"/>
    <property type="evidence" value="ECO:0007669"/>
    <property type="project" value="TreeGrafter"/>
</dbReference>
<evidence type="ECO:0000259" key="2">
    <source>
        <dbReference type="PROSITE" id="PS51819"/>
    </source>
</evidence>
<dbReference type="GO" id="GO:0004493">
    <property type="term" value="F:methylmalonyl-CoA epimerase activity"/>
    <property type="evidence" value="ECO:0007669"/>
    <property type="project" value="TreeGrafter"/>
</dbReference>
<dbReference type="RefSeq" id="WP_123741172.1">
    <property type="nucleotide sequence ID" value="NZ_RJKM01000001.1"/>
</dbReference>
<dbReference type="InterPro" id="IPR029068">
    <property type="entry name" value="Glyas_Bleomycin-R_OHBP_Dase"/>
</dbReference>